<organism evidence="2 3">
    <name type="scientific">Phaeosphaeria nodorum (strain SN15 / ATCC MYA-4574 / FGSC 10173)</name>
    <name type="common">Glume blotch fungus</name>
    <name type="synonym">Parastagonospora nodorum</name>
    <dbReference type="NCBI Taxonomy" id="321614"/>
    <lineage>
        <taxon>Eukaryota</taxon>
        <taxon>Fungi</taxon>
        <taxon>Dikarya</taxon>
        <taxon>Ascomycota</taxon>
        <taxon>Pezizomycotina</taxon>
        <taxon>Dothideomycetes</taxon>
        <taxon>Pleosporomycetidae</taxon>
        <taxon>Pleosporales</taxon>
        <taxon>Pleosporineae</taxon>
        <taxon>Phaeosphaeriaceae</taxon>
        <taxon>Parastagonospora</taxon>
    </lineage>
</organism>
<proteinExistence type="predicted"/>
<protein>
    <submittedName>
        <fullName evidence="2">Uncharacterized protein</fullName>
    </submittedName>
</protein>
<sequence length="70" mass="8117">MSIGRDAFHDRKVVLGVAQGRHAGRKSDKRKIASDPAQWHRREGWRTSGKMRSLKRRPADRHFVLGRREG</sequence>
<gene>
    <name evidence="2" type="ORF">JI435_400370</name>
</gene>
<feature type="compositionally biased region" description="Basic and acidic residues" evidence="1">
    <location>
        <begin position="30"/>
        <end position="45"/>
    </location>
</feature>
<accession>A0A7U2EP05</accession>
<dbReference type="AlphaFoldDB" id="A0A7U2EP05"/>
<reference evidence="3" key="1">
    <citation type="journal article" date="2021" name="BMC Genomics">
        <title>Chromosome-level genome assembly and manually-curated proteome of model necrotroph Parastagonospora nodorum Sn15 reveals a genome-wide trove of candidate effector homologs, and redundancy of virulence-related functions within an accessory chromosome.</title>
        <authorList>
            <person name="Bertazzoni S."/>
            <person name="Jones D.A.B."/>
            <person name="Phan H.T."/>
            <person name="Tan K.-C."/>
            <person name="Hane J.K."/>
        </authorList>
    </citation>
    <scope>NUCLEOTIDE SEQUENCE [LARGE SCALE GENOMIC DNA]</scope>
    <source>
        <strain evidence="3">SN15 / ATCC MYA-4574 / FGSC 10173)</strain>
    </source>
</reference>
<evidence type="ECO:0000313" key="2">
    <source>
        <dbReference type="EMBL" id="QRC90332.1"/>
    </source>
</evidence>
<name>A0A7U2EP05_PHANO</name>
<dbReference type="VEuPathDB" id="FungiDB:JI435_400370"/>
<keyword evidence="3" id="KW-1185">Reference proteome</keyword>
<evidence type="ECO:0000256" key="1">
    <source>
        <dbReference type="SAM" id="MobiDB-lite"/>
    </source>
</evidence>
<feature type="compositionally biased region" description="Basic and acidic residues" evidence="1">
    <location>
        <begin position="60"/>
        <end position="70"/>
    </location>
</feature>
<evidence type="ECO:0000313" key="3">
    <source>
        <dbReference type="Proteomes" id="UP000663193"/>
    </source>
</evidence>
<feature type="region of interest" description="Disordered" evidence="1">
    <location>
        <begin position="19"/>
        <end position="70"/>
    </location>
</feature>
<dbReference type="EMBL" id="CP069023">
    <property type="protein sequence ID" value="QRC90332.1"/>
    <property type="molecule type" value="Genomic_DNA"/>
</dbReference>
<dbReference type="Proteomes" id="UP000663193">
    <property type="component" value="Chromosome 1"/>
</dbReference>